<sequence>MKKSRHYWLVRRPFLPQSNRPRLTCTSIGMHIDTHLSAYMCGQMCPCACLGRPRACEVKHHHTPAHPVRRLSACVCGVEECQVRCNDDAVFCQSMRNSHSRSRFWYRLPSKCRMRKGKDAYGPEEKCTYFKDL</sequence>
<comment type="caution">
    <text evidence="1">The sequence shown here is derived from an EMBL/GenBank/DDBJ whole genome shotgun (WGS) entry which is preliminary data.</text>
</comment>
<evidence type="ECO:0000313" key="2">
    <source>
        <dbReference type="Proteomes" id="UP000784294"/>
    </source>
</evidence>
<protein>
    <submittedName>
        <fullName evidence="1">Uncharacterized protein</fullName>
    </submittedName>
</protein>
<dbReference type="EMBL" id="CAAALY010063645">
    <property type="protein sequence ID" value="VEL23745.1"/>
    <property type="molecule type" value="Genomic_DNA"/>
</dbReference>
<organism evidence="1 2">
    <name type="scientific">Protopolystoma xenopodis</name>
    <dbReference type="NCBI Taxonomy" id="117903"/>
    <lineage>
        <taxon>Eukaryota</taxon>
        <taxon>Metazoa</taxon>
        <taxon>Spiralia</taxon>
        <taxon>Lophotrochozoa</taxon>
        <taxon>Platyhelminthes</taxon>
        <taxon>Monogenea</taxon>
        <taxon>Polyopisthocotylea</taxon>
        <taxon>Polystomatidea</taxon>
        <taxon>Polystomatidae</taxon>
        <taxon>Protopolystoma</taxon>
    </lineage>
</organism>
<evidence type="ECO:0000313" key="1">
    <source>
        <dbReference type="EMBL" id="VEL23745.1"/>
    </source>
</evidence>
<dbReference type="Proteomes" id="UP000784294">
    <property type="component" value="Unassembled WGS sequence"/>
</dbReference>
<gene>
    <name evidence="1" type="ORF">PXEA_LOCUS17185</name>
</gene>
<reference evidence="1" key="1">
    <citation type="submission" date="2018-11" db="EMBL/GenBank/DDBJ databases">
        <authorList>
            <consortium name="Pathogen Informatics"/>
        </authorList>
    </citation>
    <scope>NUCLEOTIDE SEQUENCE</scope>
</reference>
<name>A0A3S5AMD3_9PLAT</name>
<accession>A0A3S5AMD3</accession>
<keyword evidence="2" id="KW-1185">Reference proteome</keyword>
<dbReference type="AlphaFoldDB" id="A0A3S5AMD3"/>
<proteinExistence type="predicted"/>